<dbReference type="Proteomes" id="UP000657372">
    <property type="component" value="Unassembled WGS sequence"/>
</dbReference>
<comment type="caution">
    <text evidence="2">The sequence shown here is derived from an EMBL/GenBank/DDBJ whole genome shotgun (WGS) entry which is preliminary data.</text>
</comment>
<dbReference type="Gene3D" id="3.90.550.10">
    <property type="entry name" value="Spore Coat Polysaccharide Biosynthesis Protein SpsA, Chain A"/>
    <property type="match status" value="1"/>
</dbReference>
<keyword evidence="1" id="KW-0472">Membrane</keyword>
<dbReference type="CDD" id="cd06438">
    <property type="entry name" value="EpsO_like"/>
    <property type="match status" value="1"/>
</dbReference>
<dbReference type="SUPFAM" id="SSF53448">
    <property type="entry name" value="Nucleotide-diphospho-sugar transferases"/>
    <property type="match status" value="1"/>
</dbReference>
<proteinExistence type="predicted"/>
<keyword evidence="1" id="KW-1133">Transmembrane helix</keyword>
<accession>A0ABS0EUL3</accession>
<feature type="transmembrane region" description="Helical" evidence="1">
    <location>
        <begin position="362"/>
        <end position="381"/>
    </location>
</feature>
<dbReference type="Pfam" id="PF13641">
    <property type="entry name" value="Glyco_tranf_2_3"/>
    <property type="match status" value="1"/>
</dbReference>
<dbReference type="PANTHER" id="PTHR48090:SF6">
    <property type="entry name" value="SLR5056 PROTEIN"/>
    <property type="match status" value="1"/>
</dbReference>
<dbReference type="PANTHER" id="PTHR48090">
    <property type="entry name" value="UNDECAPRENYL-PHOSPHATE 4-DEOXY-4-FORMAMIDO-L-ARABINOSE TRANSFERASE-RELATED"/>
    <property type="match status" value="1"/>
</dbReference>
<dbReference type="InterPro" id="IPR050256">
    <property type="entry name" value="Glycosyltransferase_2"/>
</dbReference>
<protein>
    <submittedName>
        <fullName evidence="2">Glycosyltransferase</fullName>
    </submittedName>
</protein>
<reference evidence="2 3" key="1">
    <citation type="submission" date="2020-11" db="EMBL/GenBank/DDBJ databases">
        <title>WGS of Herminiimonas contaminans strain Marseille-Q4544 isolated from planarians Schmidtea mediterranea.</title>
        <authorList>
            <person name="Kangale L."/>
        </authorList>
    </citation>
    <scope>NUCLEOTIDE SEQUENCE [LARGE SCALE GENOMIC DNA]</scope>
    <source>
        <strain evidence="2 3">Marseille-Q4544</strain>
    </source>
</reference>
<evidence type="ECO:0000313" key="3">
    <source>
        <dbReference type="Proteomes" id="UP000657372"/>
    </source>
</evidence>
<gene>
    <name evidence="2" type="ORF">IXC47_12135</name>
</gene>
<name>A0ABS0EUL3_9BURK</name>
<organism evidence="2 3">
    <name type="scientific">Herminiimonas contaminans</name>
    <dbReference type="NCBI Taxonomy" id="1111140"/>
    <lineage>
        <taxon>Bacteria</taxon>
        <taxon>Pseudomonadati</taxon>
        <taxon>Pseudomonadota</taxon>
        <taxon>Betaproteobacteria</taxon>
        <taxon>Burkholderiales</taxon>
        <taxon>Oxalobacteraceae</taxon>
        <taxon>Herminiimonas</taxon>
    </lineage>
</organism>
<dbReference type="RefSeq" id="WP_195875790.1">
    <property type="nucleotide sequence ID" value="NZ_JADOEL010000009.1"/>
</dbReference>
<evidence type="ECO:0000256" key="1">
    <source>
        <dbReference type="SAM" id="Phobius"/>
    </source>
</evidence>
<feature type="transmembrane region" description="Helical" evidence="1">
    <location>
        <begin position="304"/>
        <end position="324"/>
    </location>
</feature>
<dbReference type="InterPro" id="IPR029044">
    <property type="entry name" value="Nucleotide-diphossugar_trans"/>
</dbReference>
<feature type="transmembrane region" description="Helical" evidence="1">
    <location>
        <begin position="331"/>
        <end position="350"/>
    </location>
</feature>
<dbReference type="EMBL" id="JADOEL010000009">
    <property type="protein sequence ID" value="MBF8178429.1"/>
    <property type="molecule type" value="Genomic_DNA"/>
</dbReference>
<sequence>MMTLFQIILSLVVLALLVPVAVLLLQVLAAMGKKSVVAAPDGRRPEVAVLVPAHNEAQGIAATVAGIRAQLRAGDRVLVVADNCDDDTAEQALAAGAPVLERHDLSARGKGYALDAGVRQLSLSPPEVLIIIDADCRVKAGSITQLACTALETQRPVQALDLMRAPRGAGLKIRIAEFAWIVKNKVRALGFHQLGLPCQLMGTGMAFPWPLIAQASLANGHLAEDMKLGVELARAQAAPVFCPEACVISYFPSSDEAARMQRTRWEHGHMGMIMHEGLPLLWQGIRERNRALFAMALDMCVPPLALLTLLSCAVFGITALNFLIFDYAAPLVLAGVLVAALTLAILLSWQRFGQQVLSLKDLLSALGYACWKLPLYMKFFVNRQLEWVRARRDAE</sequence>
<evidence type="ECO:0000313" key="2">
    <source>
        <dbReference type="EMBL" id="MBF8178429.1"/>
    </source>
</evidence>
<keyword evidence="1" id="KW-0812">Transmembrane</keyword>
<keyword evidence="3" id="KW-1185">Reference proteome</keyword>